<feature type="non-terminal residue" evidence="2">
    <location>
        <position position="111"/>
    </location>
</feature>
<accession>A0A6H5GYU3</accession>
<evidence type="ECO:0000313" key="3">
    <source>
        <dbReference type="Proteomes" id="UP000479000"/>
    </source>
</evidence>
<sequence length="111" mass="12537">MAVPRRHVCACATAGHRLVMDGCSEGNQRFTAATEPTLHARHSHTQMYAHILSLIHLDRATWSIPCYANTDKVVRRLSKIRRNLRAVISCIRLVRRISCYQTARIAGQGEI</sequence>
<proteinExistence type="predicted"/>
<protein>
    <submittedName>
        <fullName evidence="2">Uncharacterized protein</fullName>
    </submittedName>
</protein>
<dbReference type="Proteomes" id="UP000479000">
    <property type="component" value="Unassembled WGS sequence"/>
</dbReference>
<organism evidence="2 3">
    <name type="scientific">Nesidiocoris tenuis</name>
    <dbReference type="NCBI Taxonomy" id="355587"/>
    <lineage>
        <taxon>Eukaryota</taxon>
        <taxon>Metazoa</taxon>
        <taxon>Ecdysozoa</taxon>
        <taxon>Arthropoda</taxon>
        <taxon>Hexapoda</taxon>
        <taxon>Insecta</taxon>
        <taxon>Pterygota</taxon>
        <taxon>Neoptera</taxon>
        <taxon>Paraneoptera</taxon>
        <taxon>Hemiptera</taxon>
        <taxon>Heteroptera</taxon>
        <taxon>Panheteroptera</taxon>
        <taxon>Cimicomorpha</taxon>
        <taxon>Miridae</taxon>
        <taxon>Dicyphina</taxon>
        <taxon>Nesidiocoris</taxon>
    </lineage>
</organism>
<evidence type="ECO:0000313" key="2">
    <source>
        <dbReference type="EMBL" id="CAB0008336.1"/>
    </source>
</evidence>
<keyword evidence="3" id="KW-1185">Reference proteome</keyword>
<name>A0A6H5GYU3_9HEMI</name>
<evidence type="ECO:0000313" key="1">
    <source>
        <dbReference type="EMBL" id="CAB0008325.1"/>
    </source>
</evidence>
<gene>
    <name evidence="1" type="ORF">NTEN_LOCUS13571</name>
    <name evidence="2" type="ORF">NTEN_LOCUS13582</name>
</gene>
<dbReference type="EMBL" id="CADCXU010020391">
    <property type="protein sequence ID" value="CAB0008325.1"/>
    <property type="molecule type" value="Genomic_DNA"/>
</dbReference>
<dbReference type="EMBL" id="CADCXU010020402">
    <property type="protein sequence ID" value="CAB0008336.1"/>
    <property type="molecule type" value="Genomic_DNA"/>
</dbReference>
<reference evidence="2 3" key="1">
    <citation type="submission" date="2020-02" db="EMBL/GenBank/DDBJ databases">
        <authorList>
            <person name="Ferguson B K."/>
        </authorList>
    </citation>
    <scope>NUCLEOTIDE SEQUENCE [LARGE SCALE GENOMIC DNA]</scope>
</reference>
<dbReference type="AlphaFoldDB" id="A0A6H5GYU3"/>